<evidence type="ECO:0000313" key="3">
    <source>
        <dbReference type="EMBL" id="CAB9516445.1"/>
    </source>
</evidence>
<dbReference type="EMBL" id="CAICTM010000782">
    <property type="protein sequence ID" value="CAB9516445.1"/>
    <property type="molecule type" value="Genomic_DNA"/>
</dbReference>
<organism evidence="3 4">
    <name type="scientific">Seminavis robusta</name>
    <dbReference type="NCBI Taxonomy" id="568900"/>
    <lineage>
        <taxon>Eukaryota</taxon>
        <taxon>Sar</taxon>
        <taxon>Stramenopiles</taxon>
        <taxon>Ochrophyta</taxon>
        <taxon>Bacillariophyta</taxon>
        <taxon>Bacillariophyceae</taxon>
        <taxon>Bacillariophycidae</taxon>
        <taxon>Naviculales</taxon>
        <taxon>Naviculaceae</taxon>
        <taxon>Seminavis</taxon>
    </lineage>
</organism>
<gene>
    <name evidence="3" type="ORF">SEMRO_783_G201880.1</name>
</gene>
<feature type="compositionally biased region" description="Low complexity" evidence="2">
    <location>
        <begin position="487"/>
        <end position="506"/>
    </location>
</feature>
<evidence type="ECO:0000256" key="2">
    <source>
        <dbReference type="SAM" id="MobiDB-lite"/>
    </source>
</evidence>
<feature type="region of interest" description="Disordered" evidence="2">
    <location>
        <begin position="119"/>
        <end position="140"/>
    </location>
</feature>
<reference evidence="3" key="1">
    <citation type="submission" date="2020-06" db="EMBL/GenBank/DDBJ databases">
        <authorList>
            <consortium name="Plant Systems Biology data submission"/>
        </authorList>
    </citation>
    <scope>NUCLEOTIDE SEQUENCE</scope>
    <source>
        <strain evidence="3">D6</strain>
    </source>
</reference>
<name>A0A9N8HL55_9STRA</name>
<evidence type="ECO:0000256" key="1">
    <source>
        <dbReference type="SAM" id="Coils"/>
    </source>
</evidence>
<feature type="region of interest" description="Disordered" evidence="2">
    <location>
        <begin position="153"/>
        <end position="173"/>
    </location>
</feature>
<dbReference type="AlphaFoldDB" id="A0A9N8HL55"/>
<feature type="region of interest" description="Disordered" evidence="2">
    <location>
        <begin position="485"/>
        <end position="543"/>
    </location>
</feature>
<proteinExistence type="predicted"/>
<protein>
    <submittedName>
        <fullName evidence="3">Uncharacterized protein</fullName>
    </submittedName>
</protein>
<keyword evidence="1" id="KW-0175">Coiled coil</keyword>
<accession>A0A9N8HL55</accession>
<feature type="compositionally biased region" description="Basic and acidic residues" evidence="2">
    <location>
        <begin position="120"/>
        <end position="140"/>
    </location>
</feature>
<sequence length="543" mass="59894">MSSIAALKAQIEALELQVLKESEEKQVLQTQLTIEQAEKKERVLLARGEYFTQLRDVLGTERVDFTGGFRAICSRVHGGGARRWREKRLPEYTTLELELLAKVADVNVTADNFSYTSKSASDRESIAEKGGHSKLSKEEKDVIQNKRKNKLLRAQSSSGLSRSSKSGSEAATDPGVKMIDIGTVTNAAHLLAGNNSCSPTMGIFVQAIIGCDLEAKTNEQIRAAAVLVARGGDTRRLGDLVAKQKKVLQNLAYHQRHYKGFCNIANNLIQVPKGGHEKFFDIDCDWVIAPIMPFSDIIGWNPETVQWRPPEERGYWVMFIAGTFTKIDTGAYINFLNASTSEKEGEQVYTPGERERCSRPDVEQGIANLSAFIKAFADLATGRKANREDAAKLTPFDLIDDNARPPNLDQVTAARDKLAMDWLVTVPTLKAFDQEKTQVLKVFLRHENPHLLPEPMAVAGKGALNFMEMIGEKPVPACGESSIVEYSESSADQESDASSIDQISIQTPSKQTGIPDCITIVTPSPNQRKGDERVQSTELSMGY</sequence>
<keyword evidence="4" id="KW-1185">Reference proteome</keyword>
<evidence type="ECO:0000313" key="4">
    <source>
        <dbReference type="Proteomes" id="UP001153069"/>
    </source>
</evidence>
<feature type="compositionally biased region" description="Low complexity" evidence="2">
    <location>
        <begin position="156"/>
        <end position="168"/>
    </location>
</feature>
<feature type="coiled-coil region" evidence="1">
    <location>
        <begin position="4"/>
        <end position="40"/>
    </location>
</feature>
<comment type="caution">
    <text evidence="3">The sequence shown here is derived from an EMBL/GenBank/DDBJ whole genome shotgun (WGS) entry which is preliminary data.</text>
</comment>
<dbReference type="Proteomes" id="UP001153069">
    <property type="component" value="Unassembled WGS sequence"/>
</dbReference>